<dbReference type="AlphaFoldDB" id="A0A2P6P200"/>
<dbReference type="Gene3D" id="1.10.1200.270">
    <property type="entry name" value="Methyltransferase, alpha-helical capping domain"/>
    <property type="match status" value="1"/>
</dbReference>
<proteinExistence type="predicted"/>
<dbReference type="EC" id="2.1.1.50" evidence="5"/>
<comment type="caution">
    <text evidence="5">The sequence shown here is derived from an EMBL/GenBank/DDBJ whole genome shotgun (WGS) entry which is preliminary data.</text>
</comment>
<keyword evidence="2 5" id="KW-0808">Transferase</keyword>
<dbReference type="PANTHER" id="PTHR31009">
    <property type="entry name" value="S-ADENOSYL-L-METHIONINE:CARBOXYL METHYLTRANSFERASE FAMILY PROTEIN"/>
    <property type="match status" value="1"/>
</dbReference>
<gene>
    <name evidence="5" type="ORF">RchiOBHm_Chr7g0178921</name>
</gene>
<dbReference type="InterPro" id="IPR005299">
    <property type="entry name" value="MeTrfase_7"/>
</dbReference>
<dbReference type="SUPFAM" id="SSF53335">
    <property type="entry name" value="S-adenosyl-L-methionine-dependent methyltransferases"/>
    <property type="match status" value="1"/>
</dbReference>
<dbReference type="Gramene" id="PRQ15944">
    <property type="protein sequence ID" value="PRQ15944"/>
    <property type="gene ID" value="RchiOBHm_Chr7g0178921"/>
</dbReference>
<keyword evidence="1 5" id="KW-0489">Methyltransferase</keyword>
<evidence type="ECO:0000256" key="1">
    <source>
        <dbReference type="ARBA" id="ARBA00022603"/>
    </source>
</evidence>
<protein>
    <submittedName>
        <fullName evidence="5">Putative loganate O-methyltransferase</fullName>
        <ecNumber evidence="5">2.1.1.50</ecNumber>
    </submittedName>
</protein>
<name>A0A2P6P200_ROSCH</name>
<keyword evidence="6" id="KW-1185">Reference proteome</keyword>
<dbReference type="Pfam" id="PF03492">
    <property type="entry name" value="Methyltransf_7"/>
    <property type="match status" value="2"/>
</dbReference>
<dbReference type="GO" id="GO:0032259">
    <property type="term" value="P:methylation"/>
    <property type="evidence" value="ECO:0007669"/>
    <property type="project" value="UniProtKB-KW"/>
</dbReference>
<sequence>MAEEMSHTTSEGYPMKGGDGEYSYFIHSSRQRCAADTSKGTLVAKIVENLAFENLSSTTVRIADLGCSVGPNTFIAVETIIEAQYFAAAVPGSFHGRLFPKASLDIVYSAYAIQWLSKTPQELLDSNSPAFNKGRILYGKSPDEVAQAYGVQYAKDIQCFLRA</sequence>
<dbReference type="InterPro" id="IPR042086">
    <property type="entry name" value="MeTrfase_capping"/>
</dbReference>
<keyword evidence="4" id="KW-0460">Magnesium</keyword>
<evidence type="ECO:0000313" key="5">
    <source>
        <dbReference type="EMBL" id="PRQ15944.1"/>
    </source>
</evidence>
<dbReference type="STRING" id="74649.A0A2P6P200"/>
<dbReference type="Proteomes" id="UP000238479">
    <property type="component" value="Chromosome 7"/>
</dbReference>
<accession>A0A2P6P200</accession>
<dbReference type="InterPro" id="IPR029063">
    <property type="entry name" value="SAM-dependent_MTases_sf"/>
</dbReference>
<organism evidence="5 6">
    <name type="scientific">Rosa chinensis</name>
    <name type="common">China rose</name>
    <dbReference type="NCBI Taxonomy" id="74649"/>
    <lineage>
        <taxon>Eukaryota</taxon>
        <taxon>Viridiplantae</taxon>
        <taxon>Streptophyta</taxon>
        <taxon>Embryophyta</taxon>
        <taxon>Tracheophyta</taxon>
        <taxon>Spermatophyta</taxon>
        <taxon>Magnoliopsida</taxon>
        <taxon>eudicotyledons</taxon>
        <taxon>Gunneridae</taxon>
        <taxon>Pentapetalae</taxon>
        <taxon>rosids</taxon>
        <taxon>fabids</taxon>
        <taxon>Rosales</taxon>
        <taxon>Rosaceae</taxon>
        <taxon>Rosoideae</taxon>
        <taxon>Rosoideae incertae sedis</taxon>
        <taxon>Rosa</taxon>
    </lineage>
</organism>
<dbReference type="OMA" id="EEMSHTT"/>
<dbReference type="GO" id="GO:0030749">
    <property type="term" value="F:loganate O-methyltransferase activity"/>
    <property type="evidence" value="ECO:0007669"/>
    <property type="project" value="UniProtKB-EC"/>
</dbReference>
<evidence type="ECO:0000256" key="3">
    <source>
        <dbReference type="ARBA" id="ARBA00022723"/>
    </source>
</evidence>
<dbReference type="GO" id="GO:0046872">
    <property type="term" value="F:metal ion binding"/>
    <property type="evidence" value="ECO:0007669"/>
    <property type="project" value="UniProtKB-KW"/>
</dbReference>
<keyword evidence="3" id="KW-0479">Metal-binding</keyword>
<evidence type="ECO:0000256" key="4">
    <source>
        <dbReference type="ARBA" id="ARBA00022842"/>
    </source>
</evidence>
<dbReference type="Gene3D" id="3.40.50.150">
    <property type="entry name" value="Vaccinia Virus protein VP39"/>
    <property type="match status" value="2"/>
</dbReference>
<dbReference type="EMBL" id="PDCK01000045">
    <property type="protein sequence ID" value="PRQ15944.1"/>
    <property type="molecule type" value="Genomic_DNA"/>
</dbReference>
<evidence type="ECO:0000256" key="2">
    <source>
        <dbReference type="ARBA" id="ARBA00022679"/>
    </source>
</evidence>
<reference evidence="5 6" key="1">
    <citation type="journal article" date="2018" name="Nat. Genet.">
        <title>The Rosa genome provides new insights in the design of modern roses.</title>
        <authorList>
            <person name="Bendahmane M."/>
        </authorList>
    </citation>
    <scope>NUCLEOTIDE SEQUENCE [LARGE SCALE GENOMIC DNA]</scope>
    <source>
        <strain evidence="6">cv. Old Blush</strain>
    </source>
</reference>
<evidence type="ECO:0000313" key="6">
    <source>
        <dbReference type="Proteomes" id="UP000238479"/>
    </source>
</evidence>